<keyword evidence="3" id="KW-1185">Reference proteome</keyword>
<dbReference type="OrthoDB" id="5428259at2759"/>
<feature type="region of interest" description="Disordered" evidence="1">
    <location>
        <begin position="31"/>
        <end position="141"/>
    </location>
</feature>
<organism evidence="2 3">
    <name type="scientific">Monosporascus ibericus</name>
    <dbReference type="NCBI Taxonomy" id="155417"/>
    <lineage>
        <taxon>Eukaryota</taxon>
        <taxon>Fungi</taxon>
        <taxon>Dikarya</taxon>
        <taxon>Ascomycota</taxon>
        <taxon>Pezizomycotina</taxon>
        <taxon>Sordariomycetes</taxon>
        <taxon>Xylariomycetidae</taxon>
        <taxon>Xylariales</taxon>
        <taxon>Xylariales incertae sedis</taxon>
        <taxon>Monosporascus</taxon>
    </lineage>
</organism>
<dbReference type="Proteomes" id="UP000293360">
    <property type="component" value="Unassembled WGS sequence"/>
</dbReference>
<feature type="compositionally biased region" description="Polar residues" evidence="1">
    <location>
        <begin position="361"/>
        <end position="373"/>
    </location>
</feature>
<evidence type="ECO:0000313" key="3">
    <source>
        <dbReference type="Proteomes" id="UP000293360"/>
    </source>
</evidence>
<feature type="region of interest" description="Disordered" evidence="1">
    <location>
        <begin position="346"/>
        <end position="391"/>
    </location>
</feature>
<feature type="compositionally biased region" description="Low complexity" evidence="1">
    <location>
        <begin position="241"/>
        <end position="265"/>
    </location>
</feature>
<protein>
    <submittedName>
        <fullName evidence="2">Uncharacterized protein</fullName>
    </submittedName>
</protein>
<dbReference type="STRING" id="155417.A0A4Q4TDU1"/>
<evidence type="ECO:0000313" key="2">
    <source>
        <dbReference type="EMBL" id="RYP04152.1"/>
    </source>
</evidence>
<comment type="caution">
    <text evidence="2">The sequence shown here is derived from an EMBL/GenBank/DDBJ whole genome shotgun (WGS) entry which is preliminary data.</text>
</comment>
<feature type="compositionally biased region" description="Low complexity" evidence="1">
    <location>
        <begin position="287"/>
        <end position="302"/>
    </location>
</feature>
<feature type="compositionally biased region" description="Polar residues" evidence="1">
    <location>
        <begin position="124"/>
        <end position="134"/>
    </location>
</feature>
<feature type="compositionally biased region" description="Basic and acidic residues" evidence="1">
    <location>
        <begin position="206"/>
        <end position="217"/>
    </location>
</feature>
<accession>A0A4Q4TDU1</accession>
<dbReference type="EMBL" id="QJNU01000225">
    <property type="protein sequence ID" value="RYP04152.1"/>
    <property type="molecule type" value="Genomic_DNA"/>
</dbReference>
<proteinExistence type="predicted"/>
<reference evidence="2 3" key="1">
    <citation type="submission" date="2018-06" db="EMBL/GenBank/DDBJ databases">
        <title>Complete Genomes of Monosporascus.</title>
        <authorList>
            <person name="Robinson A.J."/>
            <person name="Natvig D.O."/>
        </authorList>
    </citation>
    <scope>NUCLEOTIDE SEQUENCE [LARGE SCALE GENOMIC DNA]</scope>
    <source>
        <strain evidence="2 3">CBS 110550</strain>
    </source>
</reference>
<feature type="compositionally biased region" description="Low complexity" evidence="1">
    <location>
        <begin position="35"/>
        <end position="47"/>
    </location>
</feature>
<feature type="compositionally biased region" description="Basic and acidic residues" evidence="1">
    <location>
        <begin position="100"/>
        <end position="110"/>
    </location>
</feature>
<gene>
    <name evidence="2" type="ORF">DL764_004651</name>
</gene>
<name>A0A4Q4TDU1_9PEZI</name>
<sequence>MRDPPRILPEIVWALVGAAEIVEAVAGAELEEQTSSGHISSSIGSDICDIKPEAGDDSSSFKPGHDSSTGESYPNQQHINPSSMMEFIPPAETFHPSHPLSEHHQEYQEVHDDEDGSYYEPSEGDNSLLENSSLVDEEETASKTGANMLRLKGAQYPGMGGFDAATTLQRRMRNQRKPREVVNQLELSSRLITTVETVCDLNLDPQRERDVYDKPSEDESVDDDGNRAEYTVSNKRKRRSIASSSSTGTRRARAGAALRGRAGAAQPVRRSRTSARLRGIASAVNSRTPTSTRATRAATGRDPTPEAQPSTHSHGLHDDANIIDPDEGWTSLESLAAQLWLTPQQQNVPTTSSGGEDASIGQGSRNPNLSFATPSHGLKVTPSSLYPGKENSHLAFQSSNATYNPYLNSNDSNDDGNYNPLCVQSRDGLGFRIFPYDEDEKPPTTGFQPINGQGSFSSLHLTPHPTASYQTDQHNGNIYDI</sequence>
<dbReference type="AlphaFoldDB" id="A0A4Q4TDU1"/>
<feature type="region of interest" description="Disordered" evidence="1">
    <location>
        <begin position="206"/>
        <end position="326"/>
    </location>
</feature>
<evidence type="ECO:0000256" key="1">
    <source>
        <dbReference type="SAM" id="MobiDB-lite"/>
    </source>
</evidence>
<feature type="compositionally biased region" description="Polar residues" evidence="1">
    <location>
        <begin position="57"/>
        <end position="83"/>
    </location>
</feature>